<feature type="domain" description="CAAX prenyl protease 2/Lysostaphin resistance protein A-like" evidence="2">
    <location>
        <begin position="101"/>
        <end position="191"/>
    </location>
</feature>
<accession>Q9KCU0</accession>
<dbReference type="AlphaFoldDB" id="Q9KCU0"/>
<gene>
    <name evidence="3" type="ordered locus">BH1479</name>
</gene>
<protein>
    <submittedName>
        <fullName evidence="3">BH1479 protein</fullName>
    </submittedName>
</protein>
<dbReference type="GeneID" id="87597102"/>
<evidence type="ECO:0000313" key="4">
    <source>
        <dbReference type="Proteomes" id="UP000001258"/>
    </source>
</evidence>
<dbReference type="InterPro" id="IPR003675">
    <property type="entry name" value="Rce1/LyrA-like_dom"/>
</dbReference>
<organism evidence="3 4">
    <name type="scientific">Halalkalibacterium halodurans (strain ATCC BAA-125 / DSM 18197 / FERM 7344 / JCM 9153 / C-125)</name>
    <name type="common">Bacillus halodurans</name>
    <dbReference type="NCBI Taxonomy" id="272558"/>
    <lineage>
        <taxon>Bacteria</taxon>
        <taxon>Bacillati</taxon>
        <taxon>Bacillota</taxon>
        <taxon>Bacilli</taxon>
        <taxon>Bacillales</taxon>
        <taxon>Bacillaceae</taxon>
        <taxon>Halalkalibacterium (ex Joshi et al. 2022)</taxon>
    </lineage>
</organism>
<feature type="transmembrane region" description="Helical" evidence="1">
    <location>
        <begin position="62"/>
        <end position="91"/>
    </location>
</feature>
<dbReference type="Pfam" id="PF02517">
    <property type="entry name" value="Rce1-like"/>
    <property type="match status" value="1"/>
</dbReference>
<proteinExistence type="predicted"/>
<dbReference type="PIR" id="G83834">
    <property type="entry name" value="G83834"/>
</dbReference>
<feature type="transmembrane region" description="Helical" evidence="1">
    <location>
        <begin position="31"/>
        <end position="50"/>
    </location>
</feature>
<dbReference type="HOGENOM" id="CLU_108881_1_0_9"/>
<dbReference type="PANTHER" id="PTHR36435:SF1">
    <property type="entry name" value="CAAX AMINO TERMINAL PROTEASE FAMILY PROTEIN"/>
    <property type="match status" value="1"/>
</dbReference>
<feature type="transmembrane region" description="Helical" evidence="1">
    <location>
        <begin position="103"/>
        <end position="120"/>
    </location>
</feature>
<sequence length="200" mass="22916">MSVKFGWILFFAMLLLWTSFSWQPLDFWIVFPISLVILSAIAIFFSRIPIKRKPPLTICGFALLSGLFLYGLFAFGKWLITLTGIPLLASLETLYDMIRPTEWWHYFVLFVFIIPGEELFWRGYVVGTLHNQMSEGRAIIFGALLYGIVHAASSSLLLVLAAFLAGLVWGWLFVRTKSIWPPLLSHLLFDALLLIWLPLM</sequence>
<name>Q9KCU0_HALH5</name>
<dbReference type="InterPro" id="IPR052710">
    <property type="entry name" value="CAAX_protease"/>
</dbReference>
<feature type="transmembrane region" description="Helical" evidence="1">
    <location>
        <begin position="140"/>
        <end position="173"/>
    </location>
</feature>
<keyword evidence="1" id="KW-1133">Transmembrane helix</keyword>
<dbReference type="GO" id="GO:0080120">
    <property type="term" value="P:CAAX-box protein maturation"/>
    <property type="evidence" value="ECO:0007669"/>
    <property type="project" value="UniProtKB-ARBA"/>
</dbReference>
<dbReference type="PANTHER" id="PTHR36435">
    <property type="entry name" value="SLR1288 PROTEIN"/>
    <property type="match status" value="1"/>
</dbReference>
<dbReference type="Proteomes" id="UP000001258">
    <property type="component" value="Chromosome"/>
</dbReference>
<dbReference type="eggNOG" id="COG1266">
    <property type="taxonomic scope" value="Bacteria"/>
</dbReference>
<evidence type="ECO:0000313" key="3">
    <source>
        <dbReference type="EMBL" id="BAB05198.1"/>
    </source>
</evidence>
<evidence type="ECO:0000256" key="1">
    <source>
        <dbReference type="SAM" id="Phobius"/>
    </source>
</evidence>
<dbReference type="EMBL" id="BA000004">
    <property type="protein sequence ID" value="BAB05198.1"/>
    <property type="molecule type" value="Genomic_DNA"/>
</dbReference>
<dbReference type="STRING" id="272558.gene:10727377"/>
<evidence type="ECO:0000259" key="2">
    <source>
        <dbReference type="Pfam" id="PF02517"/>
    </source>
</evidence>
<keyword evidence="1" id="KW-0812">Transmembrane</keyword>
<reference evidence="3 4" key="1">
    <citation type="journal article" date="2000" name="Nucleic Acids Res.">
        <title>Complete genome sequence of the alkaliphilic bacterium Bacillus halodurans and genomic sequence comparison with Bacillus subtilis.</title>
        <authorList>
            <person name="Takami H."/>
            <person name="Nakasone K."/>
            <person name="Takaki Y."/>
            <person name="Maeno G."/>
            <person name="Sasaki R."/>
            <person name="Masui N."/>
            <person name="Fuji F."/>
            <person name="Hirama C."/>
            <person name="Nakamura Y."/>
            <person name="Ogasawara N."/>
            <person name="Kuhara S."/>
            <person name="Horikoshi K."/>
        </authorList>
    </citation>
    <scope>NUCLEOTIDE SEQUENCE [LARGE SCALE GENOMIC DNA]</scope>
    <source>
        <strain evidence="4">ATCC BAA-125 / DSM 18197 / FERM 7344 / JCM 9153 / C-125</strain>
    </source>
</reference>
<dbReference type="KEGG" id="bha:BH1479"/>
<feature type="transmembrane region" description="Helical" evidence="1">
    <location>
        <begin position="179"/>
        <end position="199"/>
    </location>
</feature>
<dbReference type="RefSeq" id="WP_010897644.1">
    <property type="nucleotide sequence ID" value="NC_002570.2"/>
</dbReference>
<keyword evidence="1" id="KW-0472">Membrane</keyword>
<dbReference type="GO" id="GO:0004175">
    <property type="term" value="F:endopeptidase activity"/>
    <property type="evidence" value="ECO:0007669"/>
    <property type="project" value="UniProtKB-ARBA"/>
</dbReference>
<keyword evidence="4" id="KW-1185">Reference proteome</keyword>